<keyword evidence="1" id="KW-0472">Membrane</keyword>
<feature type="transmembrane region" description="Helical" evidence="1">
    <location>
        <begin position="15"/>
        <end position="33"/>
    </location>
</feature>
<dbReference type="Pfam" id="PF00487">
    <property type="entry name" value="FA_desaturase"/>
    <property type="match status" value="1"/>
</dbReference>
<evidence type="ECO:0000256" key="1">
    <source>
        <dbReference type="SAM" id="Phobius"/>
    </source>
</evidence>
<gene>
    <name evidence="3" type="ORF">OHA22_32140</name>
</gene>
<name>A0AAU2A7Z6_9ACTN</name>
<dbReference type="AlphaFoldDB" id="A0AAU2A7Z6"/>
<reference evidence="3" key="1">
    <citation type="submission" date="2022-10" db="EMBL/GenBank/DDBJ databases">
        <title>The complete genomes of actinobacterial strains from the NBC collection.</title>
        <authorList>
            <person name="Joergensen T.S."/>
            <person name="Alvarez Arevalo M."/>
            <person name="Sterndorff E.B."/>
            <person name="Faurdal D."/>
            <person name="Vuksanovic O."/>
            <person name="Mourched A.-S."/>
            <person name="Charusanti P."/>
            <person name="Shaw S."/>
            <person name="Blin K."/>
            <person name="Weber T."/>
        </authorList>
    </citation>
    <scope>NUCLEOTIDE SEQUENCE</scope>
    <source>
        <strain evidence="3">NBC_00093</strain>
    </source>
</reference>
<keyword evidence="1" id="KW-1133">Transmembrane helix</keyword>
<dbReference type="InterPro" id="IPR005804">
    <property type="entry name" value="FA_desaturase_dom"/>
</dbReference>
<evidence type="ECO:0000313" key="3">
    <source>
        <dbReference type="EMBL" id="WTT19847.1"/>
    </source>
</evidence>
<evidence type="ECO:0000259" key="2">
    <source>
        <dbReference type="Pfam" id="PF00487"/>
    </source>
</evidence>
<protein>
    <submittedName>
        <fullName evidence="3">Dihydrouridine synthase</fullName>
    </submittedName>
</protein>
<sequence length="391" mass="42522">MTVTCGRVPTRLPPAPGLSMLLCIALLLTGAALRQIDRLHFARARPHTGSAAELITLQRTRANNLAPVLLLIGQWVQITGWWLLAAQSPLGAVICALAVAVHYRHLQEISHFAVHGVLARGRRANLLLAEIFAHHPLVLAPAVVRRDKHVRDHHPNATLDNDPNLAELRVAGLRPGVSRTRFAQALVFPLTASGVRATAGEISSNLSQHTGRWPRLAAALLIPAAAYAVGGWPALLAGALLPRLLLYPQLAWLSLINEHTWFDPDTRTGAPAWVEAGRCLRLYPANRLLTALAALTWLPYGDLHHYAHSTHPAIRWNYLPALERHLASPHFTPGALLIGPDSVLQRHRRALDAPVEKANRHLGTAPADNSAHRASRCEPSRAGIVDGSLDI</sequence>
<dbReference type="GO" id="GO:0006629">
    <property type="term" value="P:lipid metabolic process"/>
    <property type="evidence" value="ECO:0007669"/>
    <property type="project" value="InterPro"/>
</dbReference>
<organism evidence="3">
    <name type="scientific">Streptomyces sp. NBC_00093</name>
    <dbReference type="NCBI Taxonomy" id="2975649"/>
    <lineage>
        <taxon>Bacteria</taxon>
        <taxon>Bacillati</taxon>
        <taxon>Actinomycetota</taxon>
        <taxon>Actinomycetes</taxon>
        <taxon>Kitasatosporales</taxon>
        <taxon>Streptomycetaceae</taxon>
        <taxon>Streptomyces</taxon>
    </lineage>
</organism>
<proteinExistence type="predicted"/>
<keyword evidence="1" id="KW-0812">Transmembrane</keyword>
<feature type="transmembrane region" description="Helical" evidence="1">
    <location>
        <begin position="216"/>
        <end position="241"/>
    </location>
</feature>
<accession>A0AAU2A7Z6</accession>
<feature type="domain" description="Fatty acid desaturase" evidence="2">
    <location>
        <begin position="90"/>
        <end position="326"/>
    </location>
</feature>
<dbReference type="EMBL" id="CP108222">
    <property type="protein sequence ID" value="WTT19847.1"/>
    <property type="molecule type" value="Genomic_DNA"/>
</dbReference>